<proteinExistence type="predicted"/>
<dbReference type="EMBL" id="AAZO01001047">
    <property type="status" value="NOT_ANNOTATED_CDS"/>
    <property type="molecule type" value="Genomic_DNA"/>
</dbReference>
<feature type="disulfide bond" evidence="1">
    <location>
        <begin position="39"/>
        <end position="57"/>
    </location>
</feature>
<feature type="signal peptide" evidence="4">
    <location>
        <begin position="1"/>
        <end position="17"/>
    </location>
</feature>
<keyword evidence="1" id="KW-1015">Disulfide bond</keyword>
<evidence type="ECO:0000256" key="1">
    <source>
        <dbReference type="PROSITE-ProRule" id="PRU00206"/>
    </source>
</evidence>
<feature type="domain" description="TNFR-Cys" evidence="5">
    <location>
        <begin position="19"/>
        <end position="57"/>
    </location>
</feature>
<dbReference type="InterPro" id="IPR001368">
    <property type="entry name" value="TNFR/NGFR_Cys_rich_reg"/>
</dbReference>
<reference evidence="6" key="1">
    <citation type="submission" date="2007-04" db="EMBL/GenBank/DDBJ databases">
        <title>Annotation of Pediculus humanus corporis strain USDA.</title>
        <authorList>
            <person name="Kirkness E."/>
            <person name="Hannick L."/>
            <person name="Hass B."/>
            <person name="Bruggner R."/>
            <person name="Lawson D."/>
            <person name="Bidwell S."/>
            <person name="Joardar V."/>
            <person name="Caler E."/>
            <person name="Walenz B."/>
            <person name="Inman J."/>
            <person name="Schobel S."/>
            <person name="Galinsky K."/>
            <person name="Amedeo P."/>
            <person name="Strausberg R."/>
        </authorList>
    </citation>
    <scope>NUCLEOTIDE SEQUENCE</scope>
    <source>
        <strain evidence="6">USDA</strain>
    </source>
</reference>
<evidence type="ECO:0000256" key="3">
    <source>
        <dbReference type="SAM" id="Phobius"/>
    </source>
</evidence>
<sequence>MLLPIIIFYCLVTFANGEICENNQFWSSVLERCENCSRCTNPDIVIRPCERYADTVCGPLSELNIDWTWLKNHGSHSKKGKHGNNQKEMLDTFKENFDQIRQHELHMKEKQKRKHKKDSDENSEEIESGDIFIGDRYKLKAFEDGDKNAMRLLIKHGNSDQKFTDEIKSSNGKNHNRLEDDPLMMLKTWQKLLRPHFPDGKIHVNDDKVPDVLKENGKENDLYDPNHLKFDENGILIKNFGFTKIEDNVKIEKLIDDIKFSEDFSTTEKFILDWQTVILGIAVSSCIIFFLVAAIYSIQHAKHWKKLRNYFDADVEELRSWISSKNSDSGNVPPSGIYKTTTEVVSTGGTQCKYLERIIRMNGWYSV</sequence>
<gene>
    <name evidence="7" type="primary">8231663</name>
    <name evidence="6" type="ORF">Phum_PHUM087850</name>
</gene>
<feature type="disulfide bond" evidence="1">
    <location>
        <begin position="36"/>
        <end position="49"/>
    </location>
</feature>
<evidence type="ECO:0000313" key="6">
    <source>
        <dbReference type="EMBL" id="EEB11102.1"/>
    </source>
</evidence>
<keyword evidence="4" id="KW-0732">Signal</keyword>
<feature type="transmembrane region" description="Helical" evidence="3">
    <location>
        <begin position="277"/>
        <end position="298"/>
    </location>
</feature>
<dbReference type="AlphaFoldDB" id="E0VCJ6"/>
<dbReference type="OrthoDB" id="6126731at2759"/>
<dbReference type="Proteomes" id="UP000009046">
    <property type="component" value="Unassembled WGS sequence"/>
</dbReference>
<evidence type="ECO:0000313" key="7">
    <source>
        <dbReference type="EnsemblMetazoa" id="PHUM087850-PA"/>
    </source>
</evidence>
<keyword evidence="3" id="KW-1133">Transmembrane helix</keyword>
<protein>
    <recommendedName>
        <fullName evidence="5">TNFR-Cys domain-containing protein</fullName>
    </recommendedName>
</protein>
<feature type="repeat" description="TNFR-Cys" evidence="1">
    <location>
        <begin position="19"/>
        <end position="57"/>
    </location>
</feature>
<dbReference type="VEuPathDB" id="VectorBase:PHUM087850"/>
<reference evidence="6" key="2">
    <citation type="submission" date="2007-04" db="EMBL/GenBank/DDBJ databases">
        <title>The genome of the human body louse.</title>
        <authorList>
            <consortium name="The Human Body Louse Genome Consortium"/>
            <person name="Kirkness E."/>
            <person name="Walenz B."/>
            <person name="Hass B."/>
            <person name="Bruggner R."/>
            <person name="Strausberg R."/>
        </authorList>
    </citation>
    <scope>NUCLEOTIDE SEQUENCE</scope>
    <source>
        <strain evidence="6">USDA</strain>
    </source>
</reference>
<dbReference type="KEGG" id="phu:Phum_PHUM087850"/>
<evidence type="ECO:0000259" key="5">
    <source>
        <dbReference type="PROSITE" id="PS50050"/>
    </source>
</evidence>
<dbReference type="Gene3D" id="2.10.50.10">
    <property type="entry name" value="Tumor Necrosis Factor Receptor, subunit A, domain 2"/>
    <property type="match status" value="1"/>
</dbReference>
<dbReference type="RefSeq" id="XP_002423840.1">
    <property type="nucleotide sequence ID" value="XM_002423795.1"/>
</dbReference>
<keyword evidence="3" id="KW-0812">Transmembrane</keyword>
<reference evidence="7" key="3">
    <citation type="submission" date="2021-02" db="UniProtKB">
        <authorList>
            <consortium name="EnsemblMetazoa"/>
        </authorList>
    </citation>
    <scope>IDENTIFICATION</scope>
    <source>
        <strain evidence="7">USDA</strain>
    </source>
</reference>
<dbReference type="InParanoid" id="E0VCJ6"/>
<dbReference type="EnsemblMetazoa" id="PHUM087850-RA">
    <property type="protein sequence ID" value="PHUM087850-PA"/>
    <property type="gene ID" value="PHUM087850"/>
</dbReference>
<dbReference type="EMBL" id="DS235053">
    <property type="protein sequence ID" value="EEB11102.1"/>
    <property type="molecule type" value="Genomic_DNA"/>
</dbReference>
<accession>E0VCJ6</accession>
<dbReference type="PROSITE" id="PS50050">
    <property type="entry name" value="TNFR_NGFR_2"/>
    <property type="match status" value="1"/>
</dbReference>
<organism>
    <name type="scientific">Pediculus humanus subsp. corporis</name>
    <name type="common">Body louse</name>
    <dbReference type="NCBI Taxonomy" id="121224"/>
    <lineage>
        <taxon>Eukaryota</taxon>
        <taxon>Metazoa</taxon>
        <taxon>Ecdysozoa</taxon>
        <taxon>Arthropoda</taxon>
        <taxon>Hexapoda</taxon>
        <taxon>Insecta</taxon>
        <taxon>Pterygota</taxon>
        <taxon>Neoptera</taxon>
        <taxon>Paraneoptera</taxon>
        <taxon>Psocodea</taxon>
        <taxon>Troctomorpha</taxon>
        <taxon>Phthiraptera</taxon>
        <taxon>Anoplura</taxon>
        <taxon>Pediculidae</taxon>
        <taxon>Pediculus</taxon>
    </lineage>
</organism>
<dbReference type="HOGENOM" id="CLU_755032_0_0_1"/>
<feature type="region of interest" description="Disordered" evidence="2">
    <location>
        <begin position="106"/>
        <end position="125"/>
    </location>
</feature>
<dbReference type="PROSITE" id="PS00652">
    <property type="entry name" value="TNFR_NGFR_1"/>
    <property type="match status" value="1"/>
</dbReference>
<keyword evidence="3" id="KW-0472">Membrane</keyword>
<keyword evidence="8" id="KW-1185">Reference proteome</keyword>
<feature type="chain" id="PRO_5014570046" description="TNFR-Cys domain-containing protein" evidence="4">
    <location>
        <begin position="18"/>
        <end position="367"/>
    </location>
</feature>
<name>E0VCJ6_PEDHC</name>
<evidence type="ECO:0000256" key="2">
    <source>
        <dbReference type="SAM" id="MobiDB-lite"/>
    </source>
</evidence>
<dbReference type="GeneID" id="8231663"/>
<comment type="caution">
    <text evidence="1">Lacks conserved residue(s) required for the propagation of feature annotation.</text>
</comment>
<dbReference type="CTD" id="8231663"/>
<dbReference type="eggNOG" id="ENOG502SCIN">
    <property type="taxonomic scope" value="Eukaryota"/>
</dbReference>
<dbReference type="STRING" id="121224.E0VCJ6"/>
<evidence type="ECO:0000256" key="4">
    <source>
        <dbReference type="SAM" id="SignalP"/>
    </source>
</evidence>
<evidence type="ECO:0000313" key="8">
    <source>
        <dbReference type="Proteomes" id="UP000009046"/>
    </source>
</evidence>
<dbReference type="OMA" id="HRDTICA"/>